<comment type="caution">
    <text evidence="3">The sequence shown here is derived from an EMBL/GenBank/DDBJ whole genome shotgun (WGS) entry which is preliminary data.</text>
</comment>
<gene>
    <name evidence="3" type="ORF">TrVE_jg2247</name>
</gene>
<dbReference type="GO" id="GO:0003924">
    <property type="term" value="F:GTPase activity"/>
    <property type="evidence" value="ECO:0007669"/>
    <property type="project" value="InterPro"/>
</dbReference>
<keyword evidence="2" id="KW-0342">GTP-binding</keyword>
<dbReference type="PROSITE" id="PS51419">
    <property type="entry name" value="RAB"/>
    <property type="match status" value="1"/>
</dbReference>
<dbReference type="Gene3D" id="3.40.50.300">
    <property type="entry name" value="P-loop containing nucleotide triphosphate hydrolases"/>
    <property type="match status" value="1"/>
</dbReference>
<evidence type="ECO:0000313" key="3">
    <source>
        <dbReference type="EMBL" id="GMH50381.1"/>
    </source>
</evidence>
<dbReference type="Proteomes" id="UP001165160">
    <property type="component" value="Unassembled WGS sequence"/>
</dbReference>
<dbReference type="EMBL" id="BRXX01000627">
    <property type="protein sequence ID" value="GMH50381.1"/>
    <property type="molecule type" value="Genomic_DNA"/>
</dbReference>
<dbReference type="Pfam" id="PF00071">
    <property type="entry name" value="Ras"/>
    <property type="match status" value="1"/>
</dbReference>
<evidence type="ECO:0000256" key="2">
    <source>
        <dbReference type="ARBA" id="ARBA00023134"/>
    </source>
</evidence>
<dbReference type="GO" id="GO:0005525">
    <property type="term" value="F:GTP binding"/>
    <property type="evidence" value="ECO:0007669"/>
    <property type="project" value="UniProtKB-KW"/>
</dbReference>
<evidence type="ECO:0000256" key="1">
    <source>
        <dbReference type="ARBA" id="ARBA00022741"/>
    </source>
</evidence>
<reference evidence="4" key="1">
    <citation type="journal article" date="2023" name="Commun. Biol.">
        <title>Genome analysis of Parmales, the sister group of diatoms, reveals the evolutionary specialization of diatoms from phago-mixotrophs to photoautotrophs.</title>
        <authorList>
            <person name="Ban H."/>
            <person name="Sato S."/>
            <person name="Yoshikawa S."/>
            <person name="Yamada K."/>
            <person name="Nakamura Y."/>
            <person name="Ichinomiya M."/>
            <person name="Sato N."/>
            <person name="Blanc-Mathieu R."/>
            <person name="Endo H."/>
            <person name="Kuwata A."/>
            <person name="Ogata H."/>
        </authorList>
    </citation>
    <scope>NUCLEOTIDE SEQUENCE [LARGE SCALE GENOMIC DNA]</scope>
    <source>
        <strain evidence="4">NIES 3699</strain>
    </source>
</reference>
<sequence length="362" mass="39637">MVKKIAPNDTGSDEGSSTGSIDAAQVAKNCLCPCIALAINEGILISKYPDQVSDRQTKTCCVNVLLAPFCGPCCATGWQHVHLQNVYDFHLGSPLPASAELVDDASFFKPPPPKQLSCLYAFFCYACALERDQAHLRYLEEKGLIKYSFEPSYNEERSARGFDPDRDPLKTFAIIGLPQSGKTTLYSRLLNKGLPDYDEVASTTKYANYGCKALYVQDGEDSSRPVFFNFLDVPADTQAESIEAASALALKEADCIILVFDRTSRDSFLAVENAVQELQLRAHEEGKPLPPVILVGNFLDVAAGKCLFEKDVLRFVKRHKRIAYVSCSARTGEGVGEVTKQGMEMTLGGTKMGVVGNEAMER</sequence>
<dbReference type="InterPro" id="IPR001806">
    <property type="entry name" value="Small_GTPase"/>
</dbReference>
<protein>
    <submittedName>
        <fullName evidence="3">Uncharacterized protein</fullName>
    </submittedName>
</protein>
<evidence type="ECO:0000313" key="4">
    <source>
        <dbReference type="Proteomes" id="UP001165160"/>
    </source>
</evidence>
<dbReference type="InterPro" id="IPR027417">
    <property type="entry name" value="P-loop_NTPase"/>
</dbReference>
<dbReference type="SMART" id="SM00175">
    <property type="entry name" value="RAB"/>
    <property type="match status" value="1"/>
</dbReference>
<name>A0A9W6ZDU7_9STRA</name>
<dbReference type="CDD" id="cd00882">
    <property type="entry name" value="Ras_like_GTPase"/>
    <property type="match status" value="1"/>
</dbReference>
<proteinExistence type="predicted"/>
<dbReference type="AlphaFoldDB" id="A0A9W6ZDU7"/>
<dbReference type="PANTHER" id="PTHR47977">
    <property type="entry name" value="RAS-RELATED PROTEIN RAB"/>
    <property type="match status" value="1"/>
</dbReference>
<dbReference type="InterPro" id="IPR050227">
    <property type="entry name" value="Rab"/>
</dbReference>
<accession>A0A9W6ZDU7</accession>
<keyword evidence="1" id="KW-0547">Nucleotide-binding</keyword>
<dbReference type="SUPFAM" id="SSF52540">
    <property type="entry name" value="P-loop containing nucleoside triphosphate hydrolases"/>
    <property type="match status" value="1"/>
</dbReference>
<organism evidence="3 4">
    <name type="scientific">Triparma verrucosa</name>
    <dbReference type="NCBI Taxonomy" id="1606542"/>
    <lineage>
        <taxon>Eukaryota</taxon>
        <taxon>Sar</taxon>
        <taxon>Stramenopiles</taxon>
        <taxon>Ochrophyta</taxon>
        <taxon>Bolidophyceae</taxon>
        <taxon>Parmales</taxon>
        <taxon>Triparmaceae</taxon>
        <taxon>Triparma</taxon>
    </lineage>
</organism>
<keyword evidence="4" id="KW-1185">Reference proteome</keyword>